<feature type="transmembrane region" description="Helical" evidence="1">
    <location>
        <begin position="81"/>
        <end position="98"/>
    </location>
</feature>
<accession>A0ABS1W7C8</accession>
<comment type="caution">
    <text evidence="2">The sequence shown here is derived from an EMBL/GenBank/DDBJ whole genome shotgun (WGS) entry which is preliminary data.</text>
</comment>
<dbReference type="EMBL" id="JADWVN010000003">
    <property type="protein sequence ID" value="MBL7525120.1"/>
    <property type="molecule type" value="Genomic_DNA"/>
</dbReference>
<keyword evidence="3" id="KW-1185">Reference proteome</keyword>
<gene>
    <name evidence="2" type="ORF">I5282_00875</name>
</gene>
<protein>
    <submittedName>
        <fullName evidence="2">YeeE/YedE family protein</fullName>
    </submittedName>
</protein>
<evidence type="ECO:0000313" key="2">
    <source>
        <dbReference type="EMBL" id="MBL7525120.1"/>
    </source>
</evidence>
<proteinExistence type="predicted"/>
<dbReference type="Pfam" id="PF20398">
    <property type="entry name" value="DUF6691"/>
    <property type="match status" value="1"/>
</dbReference>
<feature type="transmembrane region" description="Helical" evidence="1">
    <location>
        <begin position="7"/>
        <end position="29"/>
    </location>
</feature>
<evidence type="ECO:0000256" key="1">
    <source>
        <dbReference type="SAM" id="Phobius"/>
    </source>
</evidence>
<sequence length="144" mass="15966">MKGLISLLIGLMFGTGLILTGMYSPDIIIAGLKIGADTFRINLYLTFVIALLVTFLLFQCRRWLAKPLMNSCYNLPAQNTIDWKLIVGALLFGIGWGLTGICPGPNLVGLGIFSWPFYWINFAGIISGFLIVRYFTLKRANPSK</sequence>
<feature type="transmembrane region" description="Helical" evidence="1">
    <location>
        <begin position="41"/>
        <end position="60"/>
    </location>
</feature>
<keyword evidence="1" id="KW-0812">Transmembrane</keyword>
<dbReference type="InterPro" id="IPR046513">
    <property type="entry name" value="DUF6691"/>
</dbReference>
<name>A0ABS1W7C8_9GAMM</name>
<organism evidence="2 3">
    <name type="scientific">Legionella bononiensis</name>
    <dbReference type="NCBI Taxonomy" id="2793102"/>
    <lineage>
        <taxon>Bacteria</taxon>
        <taxon>Pseudomonadati</taxon>
        <taxon>Pseudomonadota</taxon>
        <taxon>Gammaproteobacteria</taxon>
        <taxon>Legionellales</taxon>
        <taxon>Legionellaceae</taxon>
        <taxon>Legionella</taxon>
    </lineage>
</organism>
<dbReference type="RefSeq" id="WP_203113902.1">
    <property type="nucleotide sequence ID" value="NZ_JADWVM010000018.1"/>
</dbReference>
<keyword evidence="1" id="KW-1133">Transmembrane helix</keyword>
<dbReference type="Proteomes" id="UP000809910">
    <property type="component" value="Unassembled WGS sequence"/>
</dbReference>
<feature type="transmembrane region" description="Helical" evidence="1">
    <location>
        <begin position="118"/>
        <end position="136"/>
    </location>
</feature>
<evidence type="ECO:0000313" key="3">
    <source>
        <dbReference type="Proteomes" id="UP000809910"/>
    </source>
</evidence>
<keyword evidence="1" id="KW-0472">Membrane</keyword>
<reference evidence="2 3" key="1">
    <citation type="submission" date="2020-12" db="EMBL/GenBank/DDBJ databases">
        <title>WGS of Legionella: environmental sample.</title>
        <authorList>
            <person name="Cristino S."/>
            <person name="Girolamini L."/>
            <person name="Salaris S."/>
            <person name="Pascale M.R."/>
            <person name="Mazzotta M."/>
            <person name="Orsini M."/>
            <person name="Grottola A."/>
        </authorList>
    </citation>
    <scope>NUCLEOTIDE SEQUENCE [LARGE SCALE GENOMIC DNA]</scope>
    <source>
        <strain evidence="2 3">30cs62</strain>
    </source>
</reference>